<keyword evidence="1" id="KW-0472">Membrane</keyword>
<dbReference type="InterPro" id="IPR001304">
    <property type="entry name" value="C-type_lectin-like"/>
</dbReference>
<dbReference type="Proteomes" id="UP000265040">
    <property type="component" value="Chromosome 21"/>
</dbReference>
<dbReference type="GeneID" id="113172894"/>
<dbReference type="SMART" id="SM00034">
    <property type="entry name" value="CLECT"/>
    <property type="match status" value="1"/>
</dbReference>
<protein>
    <recommendedName>
        <fullName evidence="3">C-type lectin domain-containing protein</fullName>
    </recommendedName>
</protein>
<feature type="transmembrane region" description="Helical" evidence="1">
    <location>
        <begin position="176"/>
        <end position="199"/>
    </location>
</feature>
<reference evidence="4" key="1">
    <citation type="submission" date="2021-04" db="EMBL/GenBank/DDBJ databases">
        <authorList>
            <consortium name="Wellcome Sanger Institute Data Sharing"/>
        </authorList>
    </citation>
    <scope>NUCLEOTIDE SEQUENCE [LARGE SCALE GENOMIC DNA]</scope>
</reference>
<feature type="chain" id="PRO_5030883557" description="C-type lectin domain-containing protein" evidence="2">
    <location>
        <begin position="27"/>
        <end position="239"/>
    </location>
</feature>
<evidence type="ECO:0000313" key="5">
    <source>
        <dbReference type="Proteomes" id="UP000265040"/>
    </source>
</evidence>
<accession>A0A7N6FDJ0</accession>
<dbReference type="Pfam" id="PF00059">
    <property type="entry name" value="Lectin_C"/>
    <property type="match status" value="1"/>
</dbReference>
<dbReference type="GeneTree" id="ENSGT01150000286973"/>
<feature type="signal peptide" evidence="2">
    <location>
        <begin position="1"/>
        <end position="26"/>
    </location>
</feature>
<dbReference type="PANTHER" id="PTHR22803">
    <property type="entry name" value="MANNOSE, PHOSPHOLIPASE, LECTIN RECEPTOR RELATED"/>
    <property type="match status" value="1"/>
</dbReference>
<dbReference type="Ensembl" id="ENSATET00000055022.2">
    <property type="protein sequence ID" value="ENSATEP00000053293.1"/>
    <property type="gene ID" value="ENSATEG00000026302.2"/>
</dbReference>
<organism evidence="4 5">
    <name type="scientific">Anabas testudineus</name>
    <name type="common">Climbing perch</name>
    <name type="synonym">Anthias testudineus</name>
    <dbReference type="NCBI Taxonomy" id="64144"/>
    <lineage>
        <taxon>Eukaryota</taxon>
        <taxon>Metazoa</taxon>
        <taxon>Chordata</taxon>
        <taxon>Craniata</taxon>
        <taxon>Vertebrata</taxon>
        <taxon>Euteleostomi</taxon>
        <taxon>Actinopterygii</taxon>
        <taxon>Neopterygii</taxon>
        <taxon>Teleostei</taxon>
        <taxon>Neoteleostei</taxon>
        <taxon>Acanthomorphata</taxon>
        <taxon>Anabantaria</taxon>
        <taxon>Anabantiformes</taxon>
        <taxon>Anabantoidei</taxon>
        <taxon>Anabantidae</taxon>
        <taxon>Anabas</taxon>
    </lineage>
</organism>
<evidence type="ECO:0000256" key="2">
    <source>
        <dbReference type="SAM" id="SignalP"/>
    </source>
</evidence>
<keyword evidence="1" id="KW-1133">Transmembrane helix</keyword>
<evidence type="ECO:0000259" key="3">
    <source>
        <dbReference type="PROSITE" id="PS50041"/>
    </source>
</evidence>
<dbReference type="AlphaFoldDB" id="A0A7N6FDJ0"/>
<dbReference type="Gene3D" id="3.10.100.10">
    <property type="entry name" value="Mannose-Binding Protein A, subunit A"/>
    <property type="match status" value="1"/>
</dbReference>
<dbReference type="SUPFAM" id="SSF56436">
    <property type="entry name" value="C-type lectin-like"/>
    <property type="match status" value="1"/>
</dbReference>
<dbReference type="OMA" id="RWENVSC"/>
<feature type="domain" description="C-type lectin" evidence="3">
    <location>
        <begin position="39"/>
        <end position="151"/>
    </location>
</feature>
<name>A0A7N6FDJ0_ANATE</name>
<dbReference type="OrthoDB" id="9945342at2759"/>
<dbReference type="RefSeq" id="XP_026231743.1">
    <property type="nucleotide sequence ID" value="XM_026375958.1"/>
</dbReference>
<keyword evidence="1" id="KW-0812">Transmembrane</keyword>
<dbReference type="InterPro" id="IPR016187">
    <property type="entry name" value="CTDL_fold"/>
</dbReference>
<keyword evidence="2" id="KW-0732">Signal</keyword>
<keyword evidence="5" id="KW-1185">Reference proteome</keyword>
<reference evidence="4" key="2">
    <citation type="submission" date="2025-08" db="UniProtKB">
        <authorList>
            <consortium name="Ensembl"/>
        </authorList>
    </citation>
    <scope>IDENTIFICATION</scope>
</reference>
<dbReference type="InParanoid" id="A0A7N6FDJ0"/>
<evidence type="ECO:0000313" key="4">
    <source>
        <dbReference type="Ensembl" id="ENSATEP00000053293.1"/>
    </source>
</evidence>
<gene>
    <name evidence="4" type="primary">CD302</name>
</gene>
<dbReference type="PROSITE" id="PS50041">
    <property type="entry name" value="C_TYPE_LECTIN_2"/>
    <property type="match status" value="1"/>
</dbReference>
<dbReference type="InterPro" id="IPR050111">
    <property type="entry name" value="C-type_lectin/snaclec_domain"/>
</dbReference>
<dbReference type="CDD" id="cd00037">
    <property type="entry name" value="CLECT"/>
    <property type="match status" value="1"/>
</dbReference>
<proteinExistence type="predicted"/>
<dbReference type="InterPro" id="IPR016186">
    <property type="entry name" value="C-type_lectin-like/link_sf"/>
</dbReference>
<reference evidence="4" key="3">
    <citation type="submission" date="2025-09" db="UniProtKB">
        <authorList>
            <consortium name="Ensembl"/>
        </authorList>
    </citation>
    <scope>IDENTIFICATION</scope>
</reference>
<sequence>MEPLKKNHRFRCSLLLVWMHLQLALTGDCPADGRTWVPFKDRCYHFVHGEEEQIKSYTFDSAKGICQGFELLTIQSSEENDFVIKYSPEVWKGNVNVWLGMYYDTNTEQMRWFGEDPVTYTNWEAGSSDLPLMDTCVALHSVAGTWEKVSCIDDVENGVVCEAAQKSEKAKQKPSALLSVLVILSVVAVMGVSAVVWFLHQKHNFGSTIVTAFEYHPPFRVLDTDQSCLVETEETDSVP</sequence>
<evidence type="ECO:0000256" key="1">
    <source>
        <dbReference type="SAM" id="Phobius"/>
    </source>
</evidence>